<keyword evidence="1" id="KW-0238">DNA-binding</keyword>
<dbReference type="AlphaFoldDB" id="A0A2L1UIP2"/>
<sequence>MDTRMALRYELEKNIAETGCTLSRLAEFGGPSIGNLSVHAYEANHFDLLLSNNWMH</sequence>
<reference evidence="1 4" key="2">
    <citation type="journal article" date="2020" name="Int. J. Med. Microbiol.">
        <title>Discovery of Paenibacillus larvae ERIC V: Phenotypic and genomic comparison to genotypes ERIC I-IV reveal different inventories of virulence factors which correlate with epidemiological prevalences of American Foulbrood.</title>
        <authorList>
            <person name="Beims H."/>
            <person name="Bunk B."/>
            <person name="Erler S."/>
            <person name="Mohr K.I."/>
            <person name="Sproer C."/>
            <person name="Pradella S."/>
            <person name="Gunther G."/>
            <person name="Rohde M."/>
            <person name="von der Ohe W."/>
            <person name="Steinert M."/>
        </authorList>
    </citation>
    <scope>NUCLEOTIDE SEQUENCE</scope>
    <source>
        <strain evidence="1">Eric_III</strain>
        <strain evidence="2">Eric_V</strain>
    </source>
</reference>
<dbReference type="Proteomes" id="UP000464330">
    <property type="component" value="Chromosome"/>
</dbReference>
<evidence type="ECO:0000313" key="2">
    <source>
        <dbReference type="EMBL" id="QHZ53531.1"/>
    </source>
</evidence>
<dbReference type="EMBL" id="CP019655">
    <property type="protein sequence ID" value="AVF28299.1"/>
    <property type="molecule type" value="Genomic_DNA"/>
</dbReference>
<dbReference type="STRING" id="147375.BXP28_19110"/>
<protein>
    <submittedName>
        <fullName evidence="1">Putative DNA-binding protein</fullName>
    </submittedName>
</protein>
<proteinExistence type="predicted"/>
<evidence type="ECO:0000313" key="4">
    <source>
        <dbReference type="Proteomes" id="UP000464330"/>
    </source>
</evidence>
<reference evidence="3" key="1">
    <citation type="submission" date="2017-02" db="EMBL/GenBank/DDBJ databases">
        <title>Delineation of Paenibacillus larvae strains originating from foulbrood outbreaks.</title>
        <authorList>
            <person name="Beims H."/>
            <person name="Bunk B."/>
            <person name="Sproeer C."/>
            <person name="Mohr K.I."/>
            <person name="Pradella S."/>
            <person name="Guenther G."/>
            <person name="Rohde M."/>
            <person name="von der Ohe W."/>
            <person name="Steinert M."/>
        </authorList>
    </citation>
    <scope>NUCLEOTIDE SEQUENCE [LARGE SCALE GENOMIC DNA]</scope>
    <source>
        <strain evidence="3">Eric_III</strain>
    </source>
</reference>
<accession>A0A8B6WVU1</accession>
<dbReference type="GO" id="GO:0003677">
    <property type="term" value="F:DNA binding"/>
    <property type="evidence" value="ECO:0007669"/>
    <property type="project" value="UniProtKB-KW"/>
</dbReference>
<dbReference type="Proteomes" id="UP000239833">
    <property type="component" value="Chromosome"/>
</dbReference>
<dbReference type="EMBL" id="CP019717">
    <property type="protein sequence ID" value="QHZ53531.1"/>
    <property type="molecule type" value="Genomic_DNA"/>
</dbReference>
<evidence type="ECO:0000313" key="1">
    <source>
        <dbReference type="EMBL" id="AVF28299.1"/>
    </source>
</evidence>
<evidence type="ECO:0000313" key="3">
    <source>
        <dbReference type="Proteomes" id="UP000239833"/>
    </source>
</evidence>
<accession>A0A6C0QYC5</accession>
<gene>
    <name evidence="1" type="ORF">ERICIII_04235</name>
    <name evidence="2" type="ORF">ERICV_04487</name>
</gene>
<accession>A0A2L1UIP2</accession>
<organism evidence="1 3">
    <name type="scientific">Paenibacillus larvae subsp. larvae</name>
    <dbReference type="NCBI Taxonomy" id="147375"/>
    <lineage>
        <taxon>Bacteria</taxon>
        <taxon>Bacillati</taxon>
        <taxon>Bacillota</taxon>
        <taxon>Bacilli</taxon>
        <taxon>Bacillales</taxon>
        <taxon>Paenibacillaceae</taxon>
        <taxon>Paenibacillus</taxon>
    </lineage>
</organism>
<name>A0A2L1UIP2_9BACL</name>